<dbReference type="InterPro" id="IPR039379">
    <property type="entry name" value="Protoglobin_sensor_dom"/>
</dbReference>
<protein>
    <recommendedName>
        <fullName evidence="9">Chemotaxis protein</fullName>
    </recommendedName>
</protein>
<dbReference type="Pfam" id="PF11563">
    <property type="entry name" value="Protoglobin"/>
    <property type="match status" value="1"/>
</dbReference>
<evidence type="ECO:0000256" key="2">
    <source>
        <dbReference type="ARBA" id="ARBA00029447"/>
    </source>
</evidence>
<dbReference type="CDD" id="cd11386">
    <property type="entry name" value="MCP_signal"/>
    <property type="match status" value="1"/>
</dbReference>
<dbReference type="SMART" id="SM00283">
    <property type="entry name" value="MA"/>
    <property type="match status" value="1"/>
</dbReference>
<dbReference type="PROSITE" id="PS50111">
    <property type="entry name" value="CHEMOTAXIS_TRANSDUC_2"/>
    <property type="match status" value="1"/>
</dbReference>
<dbReference type="SUPFAM" id="SSF55785">
    <property type="entry name" value="PYP-like sensor domain (PAS domain)"/>
    <property type="match status" value="1"/>
</dbReference>
<dbReference type="PANTHER" id="PTHR32089">
    <property type="entry name" value="METHYL-ACCEPTING CHEMOTAXIS PROTEIN MCPB"/>
    <property type="match status" value="1"/>
</dbReference>
<organism evidence="7 8">
    <name type="scientific">Natrarchaeobaculum aegyptiacum</name>
    <dbReference type="NCBI Taxonomy" id="745377"/>
    <lineage>
        <taxon>Archaea</taxon>
        <taxon>Methanobacteriati</taxon>
        <taxon>Methanobacteriota</taxon>
        <taxon>Stenosarchaea group</taxon>
        <taxon>Halobacteria</taxon>
        <taxon>Halobacteriales</taxon>
        <taxon>Natrialbaceae</taxon>
        <taxon>Natrarchaeobaculum</taxon>
    </lineage>
</organism>
<dbReference type="GO" id="GO:0006355">
    <property type="term" value="P:regulation of DNA-templated transcription"/>
    <property type="evidence" value="ECO:0007669"/>
    <property type="project" value="InterPro"/>
</dbReference>
<evidence type="ECO:0000259" key="4">
    <source>
        <dbReference type="PROSITE" id="PS50111"/>
    </source>
</evidence>
<dbReference type="Pfam" id="PF00989">
    <property type="entry name" value="PAS"/>
    <property type="match status" value="1"/>
</dbReference>
<comment type="similarity">
    <text evidence="2">Belongs to the methyl-accepting chemotaxis (MCP) protein family.</text>
</comment>
<accession>A0A2Z2HNB5</accession>
<dbReference type="Gene3D" id="3.30.450.20">
    <property type="entry name" value="PAS domain"/>
    <property type="match status" value="1"/>
</dbReference>
<gene>
    <name evidence="7" type="ORF">B1756_00545</name>
</gene>
<dbReference type="AlphaFoldDB" id="A0A2Z2HNB5"/>
<evidence type="ECO:0000256" key="3">
    <source>
        <dbReference type="PROSITE-ProRule" id="PRU00284"/>
    </source>
</evidence>
<dbReference type="InterPro" id="IPR013767">
    <property type="entry name" value="PAS_fold"/>
</dbReference>
<dbReference type="PROSITE" id="PS50113">
    <property type="entry name" value="PAC"/>
    <property type="match status" value="1"/>
</dbReference>
<dbReference type="GO" id="GO:0020037">
    <property type="term" value="F:heme binding"/>
    <property type="evidence" value="ECO:0007669"/>
    <property type="project" value="InterPro"/>
</dbReference>
<evidence type="ECO:0000256" key="1">
    <source>
        <dbReference type="ARBA" id="ARBA00023224"/>
    </source>
</evidence>
<dbReference type="CDD" id="cd00130">
    <property type="entry name" value="PAS"/>
    <property type="match status" value="1"/>
</dbReference>
<dbReference type="Gene3D" id="1.10.490.10">
    <property type="entry name" value="Globins"/>
    <property type="match status" value="1"/>
</dbReference>
<dbReference type="Proteomes" id="UP000250088">
    <property type="component" value="Chromosome"/>
</dbReference>
<dbReference type="CDD" id="cd01068">
    <property type="entry name" value="globin_sensor"/>
    <property type="match status" value="1"/>
</dbReference>
<evidence type="ECO:0000259" key="5">
    <source>
        <dbReference type="PROSITE" id="PS50112"/>
    </source>
</evidence>
<dbReference type="SMART" id="SM00091">
    <property type="entry name" value="PAS"/>
    <property type="match status" value="1"/>
</dbReference>
<dbReference type="GO" id="GO:0019825">
    <property type="term" value="F:oxygen binding"/>
    <property type="evidence" value="ECO:0007669"/>
    <property type="project" value="InterPro"/>
</dbReference>
<evidence type="ECO:0008006" key="9">
    <source>
        <dbReference type="Google" id="ProtNLM"/>
    </source>
</evidence>
<dbReference type="NCBIfam" id="TIGR00229">
    <property type="entry name" value="sensory_box"/>
    <property type="match status" value="1"/>
</dbReference>
<dbReference type="EMBL" id="CP019893">
    <property type="protein sequence ID" value="ARS88389.1"/>
    <property type="molecule type" value="Genomic_DNA"/>
</dbReference>
<dbReference type="GO" id="GO:0006935">
    <property type="term" value="P:chemotaxis"/>
    <property type="evidence" value="ECO:0007669"/>
    <property type="project" value="InterPro"/>
</dbReference>
<dbReference type="GO" id="GO:0016020">
    <property type="term" value="C:membrane"/>
    <property type="evidence" value="ECO:0007669"/>
    <property type="project" value="InterPro"/>
</dbReference>
<dbReference type="PROSITE" id="PS50112">
    <property type="entry name" value="PAS"/>
    <property type="match status" value="1"/>
</dbReference>
<feature type="domain" description="PAS" evidence="5">
    <location>
        <begin position="194"/>
        <end position="265"/>
    </location>
</feature>
<evidence type="ECO:0000259" key="6">
    <source>
        <dbReference type="PROSITE" id="PS50113"/>
    </source>
</evidence>
<feature type="domain" description="PAC" evidence="6">
    <location>
        <begin position="269"/>
        <end position="321"/>
    </location>
</feature>
<evidence type="ECO:0000313" key="7">
    <source>
        <dbReference type="EMBL" id="ARS88389.1"/>
    </source>
</evidence>
<dbReference type="KEGG" id="naj:B1756_00545"/>
<dbReference type="InterPro" id="IPR000700">
    <property type="entry name" value="PAS-assoc_C"/>
</dbReference>
<dbReference type="InterPro" id="IPR000014">
    <property type="entry name" value="PAS"/>
</dbReference>
<dbReference type="InterPro" id="IPR004089">
    <property type="entry name" value="MCPsignal_dom"/>
</dbReference>
<dbReference type="SUPFAM" id="SSF58104">
    <property type="entry name" value="Methyl-accepting chemotaxis protein (MCP) signaling domain"/>
    <property type="match status" value="1"/>
</dbReference>
<dbReference type="PANTHER" id="PTHR32089:SF112">
    <property type="entry name" value="LYSOZYME-LIKE PROTEIN-RELATED"/>
    <property type="match status" value="1"/>
</dbReference>
<reference evidence="8" key="1">
    <citation type="submission" date="2017-02" db="EMBL/GenBank/DDBJ databases">
        <title>Natronthermophilus aegyptiacus gen. nov.,sp. nov., an aerobic, extremely halophilic alkalithermophilic archaeon isolated from the athalassohaline Wadi An Natrun, Egypt.</title>
        <authorList>
            <person name="Zhao B."/>
        </authorList>
    </citation>
    <scope>NUCLEOTIDE SEQUENCE [LARGE SCALE GENOMIC DNA]</scope>
    <source>
        <strain evidence="8">JW/NM-HA 15</strain>
    </source>
</reference>
<dbReference type="InterPro" id="IPR004090">
    <property type="entry name" value="Chemotax_Me-accpt_rcpt"/>
</dbReference>
<evidence type="ECO:0000313" key="8">
    <source>
        <dbReference type="Proteomes" id="UP000250088"/>
    </source>
</evidence>
<feature type="domain" description="Methyl-accepting transducer" evidence="4">
    <location>
        <begin position="333"/>
        <end position="569"/>
    </location>
</feature>
<dbReference type="GO" id="GO:0007165">
    <property type="term" value="P:signal transduction"/>
    <property type="evidence" value="ECO:0007669"/>
    <property type="project" value="UniProtKB-KW"/>
</dbReference>
<dbReference type="PRINTS" id="PR00260">
    <property type="entry name" value="CHEMTRNSDUCR"/>
</dbReference>
<dbReference type="Pfam" id="PF00015">
    <property type="entry name" value="MCPsignal"/>
    <property type="match status" value="1"/>
</dbReference>
<dbReference type="GO" id="GO:0004888">
    <property type="term" value="F:transmembrane signaling receptor activity"/>
    <property type="evidence" value="ECO:0007669"/>
    <property type="project" value="InterPro"/>
</dbReference>
<dbReference type="InterPro" id="IPR035965">
    <property type="entry name" value="PAS-like_dom_sf"/>
</dbReference>
<name>A0A2Z2HNB5_9EURY</name>
<keyword evidence="1 3" id="KW-0807">Transducer</keyword>
<dbReference type="InterPro" id="IPR044398">
    <property type="entry name" value="Globin-sensor_dom"/>
</dbReference>
<proteinExistence type="inferred from homology"/>
<dbReference type="Gene3D" id="1.10.287.950">
    <property type="entry name" value="Methyl-accepting chemotaxis protein"/>
    <property type="match status" value="1"/>
</dbReference>
<dbReference type="InterPro" id="IPR009050">
    <property type="entry name" value="Globin-like_sf"/>
</dbReference>
<dbReference type="SUPFAM" id="SSF46458">
    <property type="entry name" value="Globin-like"/>
    <property type="match status" value="1"/>
</dbReference>
<sequence length="608" mass="67127">MDERELVAEIGLDEDELEWRKSFIGLDECDERRLANLTPLFDSIADEVAADFYEHLQSFDDSRAVLERSDRSLEALEASQAEYLRSLGEYAYDDDANPGYGMDYVRQRAVIGKLHSLLDMPAKQYIGTYVRYHEHLLSALFDQFVSDLEGALDEEAHDLVERRADETLADALAVLRLTNLDLQVAMDTYNQSESESVWINALDEMIDPVIVIDDDEDIVVYNEAMADLTGVPESQAKGMELWELFRTDETHDTTDTIIERVLETESPIRDFDVKVLTHRDELVDVVLSNAPMYDEHGDLMGAVSVIRDVTELREKERTLAETRARVTDEIGSLATTQESTAREIAETMADLESRATEQVAMADEMRAELHDFGATMEEVAASARDVSTAAEESQRTADAGLEASTEAKAAVDDVVETVDDLLETATQLHERMDEIDEIVDVISQIADQTNLLALNANIEAAHAGEAGDGFAVVADEVQSLATETKAQAKQITNRIEQAQTQSDRTVDAARETSHTVSSASGDIDDALESLEEIATIVDEAATGIDEIAAANDDQVESVDEMATMAEEYAEHATAALTAAEDTASLVDDQLEIAERIRTEISSFETDDT</sequence>
<keyword evidence="8" id="KW-1185">Reference proteome</keyword>
<dbReference type="InterPro" id="IPR012292">
    <property type="entry name" value="Globin/Proto"/>
</dbReference>